<sequence>DTYKEWKRDDTKVRGNIRLRVTPSVAQSLKQFTTGKRMWTHFEETYGAPGISQIYSEFKSALDVQIPPNANPLPALTKLAEHIERMAAAGVEIPPFIHAMLIISKAPAYASVMMAIAAQADKPTT</sequence>
<proteinExistence type="predicted"/>
<evidence type="ECO:0000313" key="1">
    <source>
        <dbReference type="EMBL" id="KAI0087622.1"/>
    </source>
</evidence>
<comment type="caution">
    <text evidence="1">The sequence shown here is derived from an EMBL/GenBank/DDBJ whole genome shotgun (WGS) entry which is preliminary data.</text>
</comment>
<organism evidence="1 2">
    <name type="scientific">Irpex rosettiformis</name>
    <dbReference type="NCBI Taxonomy" id="378272"/>
    <lineage>
        <taxon>Eukaryota</taxon>
        <taxon>Fungi</taxon>
        <taxon>Dikarya</taxon>
        <taxon>Basidiomycota</taxon>
        <taxon>Agaricomycotina</taxon>
        <taxon>Agaricomycetes</taxon>
        <taxon>Polyporales</taxon>
        <taxon>Irpicaceae</taxon>
        <taxon>Irpex</taxon>
    </lineage>
</organism>
<evidence type="ECO:0000313" key="2">
    <source>
        <dbReference type="Proteomes" id="UP001055072"/>
    </source>
</evidence>
<dbReference type="EMBL" id="MU274917">
    <property type="protein sequence ID" value="KAI0087622.1"/>
    <property type="molecule type" value="Genomic_DNA"/>
</dbReference>
<name>A0ACB8TZV7_9APHY</name>
<dbReference type="Proteomes" id="UP001055072">
    <property type="component" value="Unassembled WGS sequence"/>
</dbReference>
<reference evidence="1" key="1">
    <citation type="journal article" date="2021" name="Environ. Microbiol.">
        <title>Gene family expansions and transcriptome signatures uncover fungal adaptations to wood decay.</title>
        <authorList>
            <person name="Hage H."/>
            <person name="Miyauchi S."/>
            <person name="Viragh M."/>
            <person name="Drula E."/>
            <person name="Min B."/>
            <person name="Chaduli D."/>
            <person name="Navarro D."/>
            <person name="Favel A."/>
            <person name="Norest M."/>
            <person name="Lesage-Meessen L."/>
            <person name="Balint B."/>
            <person name="Merenyi Z."/>
            <person name="de Eugenio L."/>
            <person name="Morin E."/>
            <person name="Martinez A.T."/>
            <person name="Baldrian P."/>
            <person name="Stursova M."/>
            <person name="Martinez M.J."/>
            <person name="Novotny C."/>
            <person name="Magnuson J.K."/>
            <person name="Spatafora J.W."/>
            <person name="Maurice S."/>
            <person name="Pangilinan J."/>
            <person name="Andreopoulos W."/>
            <person name="LaButti K."/>
            <person name="Hundley H."/>
            <person name="Na H."/>
            <person name="Kuo A."/>
            <person name="Barry K."/>
            <person name="Lipzen A."/>
            <person name="Henrissat B."/>
            <person name="Riley R."/>
            <person name="Ahrendt S."/>
            <person name="Nagy L.G."/>
            <person name="Grigoriev I.V."/>
            <person name="Martin F."/>
            <person name="Rosso M.N."/>
        </authorList>
    </citation>
    <scope>NUCLEOTIDE SEQUENCE</scope>
    <source>
        <strain evidence="1">CBS 384.51</strain>
    </source>
</reference>
<protein>
    <submittedName>
        <fullName evidence="1">Uncharacterized protein</fullName>
    </submittedName>
</protein>
<gene>
    <name evidence="1" type="ORF">BDY19DRAFT_874108</name>
</gene>
<feature type="non-terminal residue" evidence="1">
    <location>
        <position position="125"/>
    </location>
</feature>
<accession>A0ACB8TZV7</accession>
<keyword evidence="2" id="KW-1185">Reference proteome</keyword>
<feature type="non-terminal residue" evidence="1">
    <location>
        <position position="1"/>
    </location>
</feature>